<feature type="transmembrane region" description="Helical" evidence="12">
    <location>
        <begin position="254"/>
        <end position="272"/>
    </location>
</feature>
<dbReference type="RefSeq" id="WP_058262198.1">
    <property type="nucleotide sequence ID" value="NZ_CP051181.1"/>
</dbReference>
<evidence type="ECO:0000256" key="11">
    <source>
        <dbReference type="ARBA" id="ARBA00023136"/>
    </source>
</evidence>
<evidence type="ECO:0000256" key="1">
    <source>
        <dbReference type="ARBA" id="ARBA00004429"/>
    </source>
</evidence>
<evidence type="ECO:0000313" key="15">
    <source>
        <dbReference type="Proteomes" id="UP000051587"/>
    </source>
</evidence>
<keyword evidence="4" id="KW-0997">Cell inner membrane</keyword>
<accession>A0A0P1F972</accession>
<protein>
    <submittedName>
        <fullName evidence="14">Alkane 1-monooxygenase</fullName>
        <ecNumber evidence="14">1.14.15.3</ecNumber>
    </submittedName>
</protein>
<dbReference type="PANTHER" id="PTHR38674:SF1">
    <property type="entry name" value="ALKANE 1-MONOOXYGENASE 1"/>
    <property type="match status" value="1"/>
</dbReference>
<dbReference type="EMBL" id="CYSA01000015">
    <property type="protein sequence ID" value="CUH64739.1"/>
    <property type="molecule type" value="Genomic_DNA"/>
</dbReference>
<gene>
    <name evidence="14" type="primary">alkB_1</name>
    <name evidence="14" type="ORF">TG4357_01467</name>
</gene>
<name>A0A0P1F972_THAGE</name>
<dbReference type="Proteomes" id="UP000051587">
    <property type="component" value="Unassembled WGS sequence"/>
</dbReference>
<evidence type="ECO:0000256" key="4">
    <source>
        <dbReference type="ARBA" id="ARBA00022519"/>
    </source>
</evidence>
<keyword evidence="5 12" id="KW-0812">Transmembrane</keyword>
<evidence type="ECO:0000259" key="13">
    <source>
        <dbReference type="Pfam" id="PF00487"/>
    </source>
</evidence>
<keyword evidence="11 12" id="KW-0472">Membrane</keyword>
<reference evidence="14 15" key="1">
    <citation type="submission" date="2015-09" db="EMBL/GenBank/DDBJ databases">
        <authorList>
            <consortium name="Swine Surveillance"/>
        </authorList>
    </citation>
    <scope>NUCLEOTIDE SEQUENCE [LARGE SCALE GENOMIC DNA]</scope>
    <source>
        <strain evidence="14 15">CECT 4357</strain>
    </source>
</reference>
<evidence type="ECO:0000313" key="14">
    <source>
        <dbReference type="EMBL" id="CUH64739.1"/>
    </source>
</evidence>
<evidence type="ECO:0000256" key="2">
    <source>
        <dbReference type="ARBA" id="ARBA00010823"/>
    </source>
</evidence>
<evidence type="ECO:0000256" key="8">
    <source>
        <dbReference type="ARBA" id="ARBA00023002"/>
    </source>
</evidence>
<dbReference type="GO" id="GO:0004497">
    <property type="term" value="F:monooxygenase activity"/>
    <property type="evidence" value="ECO:0007669"/>
    <property type="project" value="UniProtKB-KW"/>
</dbReference>
<keyword evidence="10 14" id="KW-0503">Monooxygenase</keyword>
<keyword evidence="3" id="KW-1003">Cell membrane</keyword>
<dbReference type="GO" id="GO:0006629">
    <property type="term" value="P:lipid metabolic process"/>
    <property type="evidence" value="ECO:0007669"/>
    <property type="project" value="InterPro"/>
</dbReference>
<organism evidence="14 15">
    <name type="scientific">Thalassovita gelatinovora</name>
    <name type="common">Thalassobius gelatinovorus</name>
    <dbReference type="NCBI Taxonomy" id="53501"/>
    <lineage>
        <taxon>Bacteria</taxon>
        <taxon>Pseudomonadati</taxon>
        <taxon>Pseudomonadota</taxon>
        <taxon>Alphaproteobacteria</taxon>
        <taxon>Rhodobacterales</taxon>
        <taxon>Roseobacteraceae</taxon>
        <taxon>Thalassovita</taxon>
    </lineage>
</organism>
<evidence type="ECO:0000256" key="10">
    <source>
        <dbReference type="ARBA" id="ARBA00023033"/>
    </source>
</evidence>
<evidence type="ECO:0000256" key="5">
    <source>
        <dbReference type="ARBA" id="ARBA00022692"/>
    </source>
</evidence>
<dbReference type="GO" id="GO:0005886">
    <property type="term" value="C:plasma membrane"/>
    <property type="evidence" value="ECO:0007669"/>
    <property type="project" value="UniProtKB-SubCell"/>
</dbReference>
<keyword evidence="8 14" id="KW-0560">Oxidoreductase</keyword>
<sequence>MNTFSTFPFDPRRALWVLGFMAPGLAPFLYGLQWMGAPVWAVAVTPLVLLFGVSPVVDHFIGRDTRNISIEVLLDLENDPFYRRLLHLIVPSYALGLLAACAIATSGQFTPVQWVTFTIGIGFVHSLIVLVAHELGHALAKRDQLMAEFALALIAYGHFRIEHNIGHHKNVATPQDPASSRYNESIYRFALREIPGVLIGAIKTENSRLKRRGHNWLCVQNRLLKSWGATLIIVLILVSLFGVSVLGFYALHCFVAWFSISMANYTAHYGLLRRVVDGKREPCKPEHSWSSSFLFSNLLFFNLQRHADHHANAQRPFQNLAHLENTPELPAGIPGLFCMMLVPPVWFRVMNPLLLQAVEHDMSRVNAIPRNPSRFTQGVGDR</sequence>
<comment type="subcellular location">
    <subcellularLocation>
        <location evidence="1">Cell inner membrane</location>
        <topology evidence="1">Multi-pass membrane protein</topology>
    </subcellularLocation>
</comment>
<feature type="transmembrane region" description="Helical" evidence="12">
    <location>
        <begin position="14"/>
        <end position="32"/>
    </location>
</feature>
<keyword evidence="7 12" id="KW-1133">Transmembrane helix</keyword>
<feature type="domain" description="Fatty acid desaturase" evidence="13">
    <location>
        <begin position="114"/>
        <end position="324"/>
    </location>
</feature>
<keyword evidence="15" id="KW-1185">Reference proteome</keyword>
<proteinExistence type="inferred from homology"/>
<keyword evidence="6" id="KW-0479">Metal-binding</keyword>
<dbReference type="InterPro" id="IPR033885">
    <property type="entry name" value="AlkB/XylM"/>
</dbReference>
<evidence type="ECO:0000256" key="9">
    <source>
        <dbReference type="ARBA" id="ARBA00023004"/>
    </source>
</evidence>
<dbReference type="GO" id="GO:0046872">
    <property type="term" value="F:metal ion binding"/>
    <property type="evidence" value="ECO:0007669"/>
    <property type="project" value="UniProtKB-KW"/>
</dbReference>
<dbReference type="Pfam" id="PF00487">
    <property type="entry name" value="FA_desaturase"/>
    <property type="match status" value="1"/>
</dbReference>
<dbReference type="InterPro" id="IPR005804">
    <property type="entry name" value="FA_desaturase_dom"/>
</dbReference>
<evidence type="ECO:0000256" key="6">
    <source>
        <dbReference type="ARBA" id="ARBA00022723"/>
    </source>
</evidence>
<dbReference type="PANTHER" id="PTHR38674">
    <property type="entry name" value="ALKANE 1-MONOOXYGENASE 1"/>
    <property type="match status" value="1"/>
</dbReference>
<evidence type="ECO:0000256" key="3">
    <source>
        <dbReference type="ARBA" id="ARBA00022475"/>
    </source>
</evidence>
<feature type="transmembrane region" description="Helical" evidence="12">
    <location>
        <begin position="38"/>
        <end position="57"/>
    </location>
</feature>
<feature type="transmembrane region" description="Helical" evidence="12">
    <location>
        <begin position="85"/>
        <end position="106"/>
    </location>
</feature>
<evidence type="ECO:0000256" key="12">
    <source>
        <dbReference type="SAM" id="Phobius"/>
    </source>
</evidence>
<dbReference type="OrthoDB" id="4759734at2"/>
<feature type="transmembrane region" description="Helical" evidence="12">
    <location>
        <begin position="227"/>
        <end position="248"/>
    </location>
</feature>
<evidence type="ECO:0000256" key="7">
    <source>
        <dbReference type="ARBA" id="ARBA00022989"/>
    </source>
</evidence>
<dbReference type="CDD" id="cd03512">
    <property type="entry name" value="Alkane-hydroxylase"/>
    <property type="match status" value="1"/>
</dbReference>
<feature type="transmembrane region" description="Helical" evidence="12">
    <location>
        <begin position="112"/>
        <end position="132"/>
    </location>
</feature>
<comment type="similarity">
    <text evidence="2">Belongs to the fatty acid desaturase type 1 family. AlkB subfamily.</text>
</comment>
<dbReference type="EC" id="1.14.15.3" evidence="14"/>
<keyword evidence="9" id="KW-0408">Iron</keyword>
<dbReference type="AlphaFoldDB" id="A0A0P1F972"/>
<dbReference type="STRING" id="53501.SAMN04488043_102208"/>